<feature type="compositionally biased region" description="Low complexity" evidence="1">
    <location>
        <begin position="344"/>
        <end position="368"/>
    </location>
</feature>
<keyword evidence="3" id="KW-1185">Reference proteome</keyword>
<feature type="region of interest" description="Disordered" evidence="1">
    <location>
        <begin position="260"/>
        <end position="294"/>
    </location>
</feature>
<feature type="region of interest" description="Disordered" evidence="1">
    <location>
        <begin position="146"/>
        <end position="207"/>
    </location>
</feature>
<comment type="caution">
    <text evidence="2">The sequence shown here is derived from an EMBL/GenBank/DDBJ whole genome shotgun (WGS) entry which is preliminary data.</text>
</comment>
<feature type="region of interest" description="Disordered" evidence="1">
    <location>
        <begin position="336"/>
        <end position="368"/>
    </location>
</feature>
<feature type="region of interest" description="Disordered" evidence="1">
    <location>
        <begin position="389"/>
        <end position="434"/>
    </location>
</feature>
<dbReference type="EMBL" id="CAJVRM010000147">
    <property type="protein sequence ID" value="CAG8975675.1"/>
    <property type="molecule type" value="Genomic_DNA"/>
</dbReference>
<protein>
    <submittedName>
        <fullName evidence="2">Uncharacterized protein</fullName>
    </submittedName>
</protein>
<accession>A0A9N9Q138</accession>
<dbReference type="Proteomes" id="UP000701801">
    <property type="component" value="Unassembled WGS sequence"/>
</dbReference>
<evidence type="ECO:0000256" key="1">
    <source>
        <dbReference type="SAM" id="MobiDB-lite"/>
    </source>
</evidence>
<gene>
    <name evidence="2" type="ORF">HYALB_00007878</name>
</gene>
<feature type="compositionally biased region" description="Polar residues" evidence="1">
    <location>
        <begin position="194"/>
        <end position="204"/>
    </location>
</feature>
<evidence type="ECO:0000313" key="3">
    <source>
        <dbReference type="Proteomes" id="UP000701801"/>
    </source>
</evidence>
<reference evidence="2" key="1">
    <citation type="submission" date="2021-07" db="EMBL/GenBank/DDBJ databases">
        <authorList>
            <person name="Durling M."/>
        </authorList>
    </citation>
    <scope>NUCLEOTIDE SEQUENCE</scope>
</reference>
<proteinExistence type="predicted"/>
<dbReference type="AlphaFoldDB" id="A0A9N9Q138"/>
<feature type="compositionally biased region" description="Low complexity" evidence="1">
    <location>
        <begin position="260"/>
        <end position="290"/>
    </location>
</feature>
<dbReference type="OrthoDB" id="3565337at2759"/>
<feature type="compositionally biased region" description="Polar residues" evidence="1">
    <location>
        <begin position="146"/>
        <end position="176"/>
    </location>
</feature>
<organism evidence="2 3">
    <name type="scientific">Hymenoscyphus albidus</name>
    <dbReference type="NCBI Taxonomy" id="595503"/>
    <lineage>
        <taxon>Eukaryota</taxon>
        <taxon>Fungi</taxon>
        <taxon>Dikarya</taxon>
        <taxon>Ascomycota</taxon>
        <taxon>Pezizomycotina</taxon>
        <taxon>Leotiomycetes</taxon>
        <taxon>Helotiales</taxon>
        <taxon>Helotiaceae</taxon>
        <taxon>Hymenoscyphus</taxon>
    </lineage>
</organism>
<sequence length="657" mass="73816">MALCCNFREILNLNTDLDTFTCFAGEHMHELRQRCTKTIDPEDYETVRRILRTIDTSPNPEVIFHELGRLSSLTLCKYHQNNDSKQNPAPSSEIYSQWKTLFQETWRDRREELRKDTESYKTKKIKQQLDQIKLCLDDEKDEQIFPSSLLPTTPKYQISSPCSPPSSNAVSPTDTSFLKPDSPVIRRDTFGNDAGSSPFESSQDPLPKYLLESDLDRRPSLRILVQSILLPSPPQTPELPGEQEMDENYADYIRASSSRGSYYSESSSSSPASSHPKPLRINSRNNNNNIDGNEFLFPTELAPRIPPKSPLRPKSSNFNTKFPIIKMTIIPLRSPTNLQSQDQHSPISPLSSHHSKSSSCSSTNTNTSFLPSRSSFNSFTSFTLPQQNTSSTLSPFPFPPSHIPNFPGHENAQKTNSSTPKIRAPTPTSPTFTKRPKFLIQDEYAEDPGSFYQEEEENTATDYFSASLNLNPYHAVTSETSDLWKRSESTPPLFPHQIPPKSIRRRTGNFVDINDKDSQPRDVLRDEGKRMSKYTFTPPIPSPVNDHFESSLFCGVCRLARGEGTCGCLYLNAKSTRSIHTTLTAAPSLTFPSTEKRVGEWGLAGGKEVCRGVKKLVKGVVGRLVGKEGRRRNTTWGVVETCEKGFVGDAAIRRVSK</sequence>
<evidence type="ECO:0000313" key="2">
    <source>
        <dbReference type="EMBL" id="CAG8975675.1"/>
    </source>
</evidence>
<name>A0A9N9Q138_9HELO</name>